<dbReference type="AlphaFoldDB" id="A0A5D3YMC2"/>
<comment type="caution">
    <text evidence="1">The sequence shown here is derived from an EMBL/GenBank/DDBJ whole genome shotgun (WGS) entry which is preliminary data.</text>
</comment>
<keyword evidence="2" id="KW-1185">Reference proteome</keyword>
<dbReference type="PANTHER" id="PTHR42852:SF18">
    <property type="entry name" value="CHROMOSOME UNDETERMINED SCAFFOLD_47, WHOLE GENOME SHOTGUN SEQUENCE"/>
    <property type="match status" value="1"/>
</dbReference>
<dbReference type="Proteomes" id="UP000324595">
    <property type="component" value="Unassembled WGS sequence"/>
</dbReference>
<dbReference type="RefSeq" id="WP_148897969.1">
    <property type="nucleotide sequence ID" value="NZ_VNHY01000001.1"/>
</dbReference>
<dbReference type="InterPro" id="IPR036249">
    <property type="entry name" value="Thioredoxin-like_sf"/>
</dbReference>
<dbReference type="SUPFAM" id="SSF52833">
    <property type="entry name" value="Thioredoxin-like"/>
    <property type="match status" value="1"/>
</dbReference>
<dbReference type="CDD" id="cd02966">
    <property type="entry name" value="TlpA_like_family"/>
    <property type="match status" value="1"/>
</dbReference>
<accession>A0A5D3YMC2</accession>
<name>A0A5D3YMC2_9BACT</name>
<dbReference type="OrthoDB" id="1491101at2"/>
<dbReference type="PANTHER" id="PTHR42852">
    <property type="entry name" value="THIOL:DISULFIDE INTERCHANGE PROTEIN DSBE"/>
    <property type="match status" value="1"/>
</dbReference>
<evidence type="ECO:0000313" key="1">
    <source>
        <dbReference type="EMBL" id="TYP95296.1"/>
    </source>
</evidence>
<sequence length="458" mass="52391">MIKRTIQFLFISVIVCYSWGCSSSPEKNKAIISGEFSVADSVQKSNDYSKIGFTIIKKDSANADADTLFHALTDSSGAFSGTVSFPERRQYQAIISRYNRNIGRTGIILADGDTISVEGILPTLNESFSISSREREAMNSYQRLNKNFQRVREYANAGLIEGDSLRRELNKWSNLYWQVYNDRRGTLGSILAGQESIRILEDFDHKKMMRRLRSVDDQDIFSYFAAKMGSNSIANNRGIDSALAYLDTLIKNTSDIDRRMQISMERIKLLYDSARVEDARKALTDFKNTFSKDQYSQDWVESINYDLNYLAPGQRIPSFKFTQNGRKISSDSLIGKPYILEITRLSNKLYQQQFDRTVAIHSIYKNYGFQVVTIPLDQSQITVNAFFDERMKPWPVADAAAFDKDSLVDKFNIQLIPTRFLVDRDGMIIRKYVGREYQDVIQDIQTVTNNNNEGSPTS</sequence>
<evidence type="ECO:0000313" key="2">
    <source>
        <dbReference type="Proteomes" id="UP000324595"/>
    </source>
</evidence>
<dbReference type="InterPro" id="IPR050553">
    <property type="entry name" value="Thioredoxin_ResA/DsbE_sf"/>
</dbReference>
<gene>
    <name evidence="1" type="ORF">LX73_0594</name>
</gene>
<reference evidence="1 2" key="1">
    <citation type="submission" date="2019-07" db="EMBL/GenBank/DDBJ databases">
        <title>Genomic Encyclopedia of Archaeal and Bacterial Type Strains, Phase II (KMG-II): from individual species to whole genera.</title>
        <authorList>
            <person name="Goeker M."/>
        </authorList>
    </citation>
    <scope>NUCLEOTIDE SEQUENCE [LARGE SCALE GENOMIC DNA]</scope>
    <source>
        <strain evidence="1 2">DSM 21935</strain>
    </source>
</reference>
<proteinExistence type="predicted"/>
<organism evidence="1 2">
    <name type="scientific">Fodinibius salinus</name>
    <dbReference type="NCBI Taxonomy" id="860790"/>
    <lineage>
        <taxon>Bacteria</taxon>
        <taxon>Pseudomonadati</taxon>
        <taxon>Balneolota</taxon>
        <taxon>Balneolia</taxon>
        <taxon>Balneolales</taxon>
        <taxon>Balneolaceae</taxon>
        <taxon>Fodinibius</taxon>
    </lineage>
</organism>
<dbReference type="EMBL" id="VNHY01000001">
    <property type="protein sequence ID" value="TYP95296.1"/>
    <property type="molecule type" value="Genomic_DNA"/>
</dbReference>
<protein>
    <submittedName>
        <fullName evidence="1">Thioredoxin-like</fullName>
    </submittedName>
</protein>
<dbReference type="Gene3D" id="3.40.30.10">
    <property type="entry name" value="Glutaredoxin"/>
    <property type="match status" value="1"/>
</dbReference>